<evidence type="ECO:0000256" key="1">
    <source>
        <dbReference type="SAM" id="SignalP"/>
    </source>
</evidence>
<accession>A0AAW1JZ06</accession>
<feature type="chain" id="PRO_5043654351" evidence="1">
    <location>
        <begin position="17"/>
        <end position="88"/>
    </location>
</feature>
<keyword evidence="3" id="KW-1185">Reference proteome</keyword>
<dbReference type="Proteomes" id="UP001458880">
    <property type="component" value="Unassembled WGS sequence"/>
</dbReference>
<evidence type="ECO:0000313" key="2">
    <source>
        <dbReference type="EMBL" id="KAK9710909.1"/>
    </source>
</evidence>
<feature type="signal peptide" evidence="1">
    <location>
        <begin position="1"/>
        <end position="16"/>
    </location>
</feature>
<reference evidence="2 3" key="1">
    <citation type="journal article" date="2024" name="BMC Genomics">
        <title>De novo assembly and annotation of Popillia japonica's genome with initial clues to its potential as an invasive pest.</title>
        <authorList>
            <person name="Cucini C."/>
            <person name="Boschi S."/>
            <person name="Funari R."/>
            <person name="Cardaioli E."/>
            <person name="Iannotti N."/>
            <person name="Marturano G."/>
            <person name="Paoli F."/>
            <person name="Bruttini M."/>
            <person name="Carapelli A."/>
            <person name="Frati F."/>
            <person name="Nardi F."/>
        </authorList>
    </citation>
    <scope>NUCLEOTIDE SEQUENCE [LARGE SCALE GENOMIC DNA]</scope>
    <source>
        <strain evidence="2">DMR45628</strain>
    </source>
</reference>
<dbReference type="AlphaFoldDB" id="A0AAW1JZ06"/>
<protein>
    <submittedName>
        <fullName evidence="2">Uncharacterized protein</fullName>
    </submittedName>
</protein>
<name>A0AAW1JZ06_POPJA</name>
<gene>
    <name evidence="2" type="ORF">QE152_g25762</name>
</gene>
<dbReference type="EMBL" id="JASPKY010000287">
    <property type="protein sequence ID" value="KAK9710909.1"/>
    <property type="molecule type" value="Genomic_DNA"/>
</dbReference>
<keyword evidence="1" id="KW-0732">Signal</keyword>
<comment type="caution">
    <text evidence="2">The sequence shown here is derived from an EMBL/GenBank/DDBJ whole genome shotgun (WGS) entry which is preliminary data.</text>
</comment>
<organism evidence="2 3">
    <name type="scientific">Popillia japonica</name>
    <name type="common">Japanese beetle</name>
    <dbReference type="NCBI Taxonomy" id="7064"/>
    <lineage>
        <taxon>Eukaryota</taxon>
        <taxon>Metazoa</taxon>
        <taxon>Ecdysozoa</taxon>
        <taxon>Arthropoda</taxon>
        <taxon>Hexapoda</taxon>
        <taxon>Insecta</taxon>
        <taxon>Pterygota</taxon>
        <taxon>Neoptera</taxon>
        <taxon>Endopterygota</taxon>
        <taxon>Coleoptera</taxon>
        <taxon>Polyphaga</taxon>
        <taxon>Scarabaeiformia</taxon>
        <taxon>Scarabaeidae</taxon>
        <taxon>Rutelinae</taxon>
        <taxon>Popillia</taxon>
    </lineage>
</organism>
<evidence type="ECO:0000313" key="3">
    <source>
        <dbReference type="Proteomes" id="UP001458880"/>
    </source>
</evidence>
<proteinExistence type="predicted"/>
<sequence length="88" mass="10196">MKVAIFLLFFVTIIAAQRQLHEHKIDLNLTNVRHCIWQDCARKSYRPHCVIYSDGDKYFARSRCDAENAICFAGKKYKVTEVQGSPCN</sequence>